<dbReference type="InterPro" id="IPR036550">
    <property type="entry name" value="Peridinin-chlorophyll-bd_sf"/>
</dbReference>
<sequence>VGLTMDPALVKAAVKVHEKAIRGAAGDPNLVASQADFAAVNEALARMIASADKEKFFYLLSAFPENKELQMKLFSENDPAEAKAAYDAFVKLTDAVRAASTDGATPFQTAAAAGGPIGDAAKKFSDASYPLVSKIDWGNTPLISKYIAEVSAKDPKATAKAFANTLEVGASMDMKLVGAAVAAHDKAIDGALSNPGFVASKADWAAVNDALARMIGSADPAKFKAILTAFPGNADLQMALFAANNANDAKAAYETFVALTKAVAR</sequence>
<feature type="non-terminal residue" evidence="1">
    <location>
        <position position="1"/>
    </location>
</feature>
<dbReference type="InterPro" id="IPR003376">
    <property type="entry name" value="Peridinin-chlorophyll-bd_prot"/>
</dbReference>
<dbReference type="EMBL" id="JBHMFE010000033">
    <property type="protein sequence ID" value="MFB9110487.1"/>
    <property type="molecule type" value="Genomic_DNA"/>
</dbReference>
<accession>A0ABV5HEZ9</accession>
<dbReference type="SUPFAM" id="SSF48608">
    <property type="entry name" value="Peridinin-chlorophyll protein"/>
    <property type="match status" value="2"/>
</dbReference>
<reference evidence="1 2" key="1">
    <citation type="submission" date="2024-09" db="EMBL/GenBank/DDBJ databases">
        <authorList>
            <person name="Sun Q."/>
            <person name="Mori K."/>
        </authorList>
    </citation>
    <scope>NUCLEOTIDE SEQUENCE [LARGE SCALE GENOMIC DNA]</scope>
    <source>
        <strain evidence="1 2">CECT 8365</strain>
    </source>
</reference>
<comment type="caution">
    <text evidence="1">The sequence shown here is derived from an EMBL/GenBank/DDBJ whole genome shotgun (WGS) entry which is preliminary data.</text>
</comment>
<dbReference type="RefSeq" id="WP_379681090.1">
    <property type="nucleotide sequence ID" value="NZ_JBHMFE010000033.1"/>
</dbReference>
<gene>
    <name evidence="1" type="ORF">ACFFVK_18040</name>
</gene>
<evidence type="ECO:0008006" key="3">
    <source>
        <dbReference type="Google" id="ProtNLM"/>
    </source>
</evidence>
<evidence type="ECO:0000313" key="2">
    <source>
        <dbReference type="Proteomes" id="UP001589562"/>
    </source>
</evidence>
<dbReference type="Proteomes" id="UP001589562">
    <property type="component" value="Unassembled WGS sequence"/>
</dbReference>
<proteinExistence type="predicted"/>
<dbReference type="Gene3D" id="1.40.10.10">
    <property type="entry name" value="Peridinin-chlorophyll A binding"/>
    <property type="match status" value="2"/>
</dbReference>
<keyword evidence="2" id="KW-1185">Reference proteome</keyword>
<protein>
    <recommendedName>
        <fullName evidence="3">Peridinin chlorophyll-a binding protein apoprotein</fullName>
    </recommendedName>
</protein>
<dbReference type="Pfam" id="PF02429">
    <property type="entry name" value="PCP"/>
    <property type="match status" value="2"/>
</dbReference>
<evidence type="ECO:0000313" key="1">
    <source>
        <dbReference type="EMBL" id="MFB9110487.1"/>
    </source>
</evidence>
<organism evidence="1 2">
    <name type="scientific">Flavobacterium gyeonganense</name>
    <dbReference type="NCBI Taxonomy" id="1310418"/>
    <lineage>
        <taxon>Bacteria</taxon>
        <taxon>Pseudomonadati</taxon>
        <taxon>Bacteroidota</taxon>
        <taxon>Flavobacteriia</taxon>
        <taxon>Flavobacteriales</taxon>
        <taxon>Flavobacteriaceae</taxon>
        <taxon>Flavobacterium</taxon>
    </lineage>
</organism>
<name>A0ABV5HEZ9_9FLAO</name>